<gene>
    <name evidence="1" type="ORF">TVAG_252710</name>
</gene>
<dbReference type="AlphaFoldDB" id="A2DW13"/>
<dbReference type="InParanoid" id="A2DW13"/>
<organism evidence="1 2">
    <name type="scientific">Trichomonas vaginalis (strain ATCC PRA-98 / G3)</name>
    <dbReference type="NCBI Taxonomy" id="412133"/>
    <lineage>
        <taxon>Eukaryota</taxon>
        <taxon>Metamonada</taxon>
        <taxon>Parabasalia</taxon>
        <taxon>Trichomonadida</taxon>
        <taxon>Trichomonadidae</taxon>
        <taxon>Trichomonas</taxon>
    </lineage>
</organism>
<evidence type="ECO:0000313" key="2">
    <source>
        <dbReference type="Proteomes" id="UP000001542"/>
    </source>
</evidence>
<dbReference type="VEuPathDB" id="TrichDB:TVAG_252710"/>
<accession>A2DW13</accession>
<evidence type="ECO:0000313" key="1">
    <source>
        <dbReference type="EMBL" id="EAY15458.1"/>
    </source>
</evidence>
<dbReference type="Proteomes" id="UP000001542">
    <property type="component" value="Unassembled WGS sequence"/>
</dbReference>
<dbReference type="EMBL" id="DS113256">
    <property type="protein sequence ID" value="EAY15458.1"/>
    <property type="molecule type" value="Genomic_DNA"/>
</dbReference>
<name>A2DW13_TRIV3</name>
<reference evidence="1" key="1">
    <citation type="submission" date="2006-10" db="EMBL/GenBank/DDBJ databases">
        <authorList>
            <person name="Amadeo P."/>
            <person name="Zhao Q."/>
            <person name="Wortman J."/>
            <person name="Fraser-Liggett C."/>
            <person name="Carlton J."/>
        </authorList>
    </citation>
    <scope>NUCLEOTIDE SEQUENCE</scope>
    <source>
        <strain evidence="1">G3</strain>
    </source>
</reference>
<protein>
    <submittedName>
        <fullName evidence="1">Uncharacterized protein</fullName>
    </submittedName>
</protein>
<dbReference type="KEGG" id="tva:4773461"/>
<sequence length="350" mass="41066">MSKGYRYIIINGANGNHSHTHLVELVVSDNEKHYIEEDDKGFFIDNNGKSYLPNNIDEFLKKLVKYNAAGPFLINLIRNNKKALSPTKLEFKSIYIKKDIANYTSIVDNLLKYAEYSKDFNNFIKDNLDSITTIPAQYILHWPKKEDIKSLFREKKILINPDPVEFKIEDSDHNQYLSKLMDAYGIVSYPTPSSIIKIKDDLPAILLKTNQVNHLFSQVINAFAMHPKLVDKWFNTKFELQPNLNKIRFSLLMLNDEYLPTIFQYSSKMRDQIIFYFLHNDTGYSTFYDYFVTAKKLISARKLTINDYYEGVKNFRKFATEALSEFTDDITTDYLIDVLEFLDNEYSKRK</sequence>
<dbReference type="RefSeq" id="XP_001327681.1">
    <property type="nucleotide sequence ID" value="XM_001327646.1"/>
</dbReference>
<dbReference type="VEuPathDB" id="TrichDB:TVAGG3_0845240"/>
<proteinExistence type="predicted"/>
<keyword evidence="2" id="KW-1185">Reference proteome</keyword>
<reference evidence="1" key="2">
    <citation type="journal article" date="2007" name="Science">
        <title>Draft genome sequence of the sexually transmitted pathogen Trichomonas vaginalis.</title>
        <authorList>
            <person name="Carlton J.M."/>
            <person name="Hirt R.P."/>
            <person name="Silva J.C."/>
            <person name="Delcher A.L."/>
            <person name="Schatz M."/>
            <person name="Zhao Q."/>
            <person name="Wortman J.R."/>
            <person name="Bidwell S.L."/>
            <person name="Alsmark U.C.M."/>
            <person name="Besteiro S."/>
            <person name="Sicheritz-Ponten T."/>
            <person name="Noel C.J."/>
            <person name="Dacks J.B."/>
            <person name="Foster P.G."/>
            <person name="Simillion C."/>
            <person name="Van de Peer Y."/>
            <person name="Miranda-Saavedra D."/>
            <person name="Barton G.J."/>
            <person name="Westrop G.D."/>
            <person name="Mueller S."/>
            <person name="Dessi D."/>
            <person name="Fiori P.L."/>
            <person name="Ren Q."/>
            <person name="Paulsen I."/>
            <person name="Zhang H."/>
            <person name="Bastida-Corcuera F.D."/>
            <person name="Simoes-Barbosa A."/>
            <person name="Brown M.T."/>
            <person name="Hayes R.D."/>
            <person name="Mukherjee M."/>
            <person name="Okumura C.Y."/>
            <person name="Schneider R."/>
            <person name="Smith A.J."/>
            <person name="Vanacova S."/>
            <person name="Villalvazo M."/>
            <person name="Haas B.J."/>
            <person name="Pertea M."/>
            <person name="Feldblyum T.V."/>
            <person name="Utterback T.R."/>
            <person name="Shu C.L."/>
            <person name="Osoegawa K."/>
            <person name="de Jong P.J."/>
            <person name="Hrdy I."/>
            <person name="Horvathova L."/>
            <person name="Zubacova Z."/>
            <person name="Dolezal P."/>
            <person name="Malik S.B."/>
            <person name="Logsdon J.M. Jr."/>
            <person name="Henze K."/>
            <person name="Gupta A."/>
            <person name="Wang C.C."/>
            <person name="Dunne R.L."/>
            <person name="Upcroft J.A."/>
            <person name="Upcroft P."/>
            <person name="White O."/>
            <person name="Salzberg S.L."/>
            <person name="Tang P."/>
            <person name="Chiu C.-H."/>
            <person name="Lee Y.-S."/>
            <person name="Embley T.M."/>
            <person name="Coombs G.H."/>
            <person name="Mottram J.C."/>
            <person name="Tachezy J."/>
            <person name="Fraser-Liggett C.M."/>
            <person name="Johnson P.J."/>
        </authorList>
    </citation>
    <scope>NUCLEOTIDE SEQUENCE [LARGE SCALE GENOMIC DNA]</scope>
    <source>
        <strain evidence="1">G3</strain>
    </source>
</reference>